<name>A0AAN0K9W1_9GAMM</name>
<dbReference type="KEGG" id="parl:PEC302110_14930"/>
<evidence type="ECO:0000313" key="1">
    <source>
        <dbReference type="EMBL" id="BES84396.1"/>
    </source>
</evidence>
<dbReference type="EMBL" id="AP028908">
    <property type="protein sequence ID" value="BES84396.1"/>
    <property type="molecule type" value="Genomic_DNA"/>
</dbReference>
<proteinExistence type="predicted"/>
<keyword evidence="2" id="KW-1185">Reference proteome</keyword>
<evidence type="ECO:0000313" key="2">
    <source>
        <dbReference type="Proteomes" id="UP001377830"/>
    </source>
</evidence>
<accession>A0AAN0K9W1</accession>
<dbReference type="AlphaFoldDB" id="A0AAN0K9W1"/>
<protein>
    <submittedName>
        <fullName evidence="1">Uncharacterized protein</fullName>
    </submittedName>
</protein>
<dbReference type="Proteomes" id="UP001377830">
    <property type="component" value="Chromosome"/>
</dbReference>
<organism evidence="1 2">
    <name type="scientific">Pectobacterium araliae</name>
    <dbReference type="NCBI Taxonomy" id="3073862"/>
    <lineage>
        <taxon>Bacteria</taxon>
        <taxon>Pseudomonadati</taxon>
        <taxon>Pseudomonadota</taxon>
        <taxon>Gammaproteobacteria</taxon>
        <taxon>Enterobacterales</taxon>
        <taxon>Pectobacteriaceae</taxon>
        <taxon>Pectobacterium</taxon>
    </lineage>
</organism>
<reference evidence="2" key="1">
    <citation type="journal article" date="2024" name="Int. J. Syst. Evol. Microbiol.">
        <title>Pectobacterium araliae sp. nov., a pathogen causing bacterial soft rot of Japanese angelica tree in Japan.</title>
        <authorList>
            <person name="Sawada H."/>
            <person name="Someya N."/>
            <person name="Morohoshi T."/>
            <person name="Ono M."/>
            <person name="Satou M."/>
        </authorList>
    </citation>
    <scope>NUCLEOTIDE SEQUENCE [LARGE SCALE GENOMIC DNA]</scope>
    <source>
        <strain evidence="2">MAFF 302110</strain>
    </source>
</reference>
<sequence length="54" mass="6269">MPIKKSAEYAQMNYIEPVILYDISIVSGHTELEIRDKAKNHSKKLIETINHMVK</sequence>
<gene>
    <name evidence="1" type="ORF">PEC302110_14930</name>
</gene>